<reference evidence="1 2" key="1">
    <citation type="submission" date="2019-11" db="EMBL/GenBank/DDBJ databases">
        <title>Pseudomonas karstica sp. nov. and Pseudomonas spelaei sp. nov. from karst caves.</title>
        <authorList>
            <person name="Zeman M."/>
        </authorList>
    </citation>
    <scope>NUCLEOTIDE SEQUENCE [LARGE SCALE GENOMIC DNA]</scope>
    <source>
        <strain evidence="1 2">CCM 7893</strain>
    </source>
</reference>
<accession>A0A6I3VY91</accession>
<dbReference type="OrthoDB" id="6982863at2"/>
<organism evidence="1 2">
    <name type="scientific">Pseudomonas spelaei</name>
    <dbReference type="NCBI Taxonomy" id="1055469"/>
    <lineage>
        <taxon>Bacteria</taxon>
        <taxon>Pseudomonadati</taxon>
        <taxon>Pseudomonadota</taxon>
        <taxon>Gammaproteobacteria</taxon>
        <taxon>Pseudomonadales</taxon>
        <taxon>Pseudomonadaceae</taxon>
        <taxon>Pseudomonas</taxon>
    </lineage>
</organism>
<dbReference type="Proteomes" id="UP000438196">
    <property type="component" value="Unassembled WGS sequence"/>
</dbReference>
<gene>
    <name evidence="1" type="ORF">GNF76_03330</name>
</gene>
<name>A0A6I3VY91_9PSED</name>
<comment type="caution">
    <text evidence="1">The sequence shown here is derived from an EMBL/GenBank/DDBJ whole genome shotgun (WGS) entry which is preliminary data.</text>
</comment>
<proteinExistence type="predicted"/>
<sequence>MISEPGSLLLQHHVRKRGTHALLCRETRLHLSSDQNRLVLSRYMEQYSPQGVRWVERQYSVALEDVLRWLIDQGETSATAISNRSDARRLAS</sequence>
<dbReference type="AlphaFoldDB" id="A0A6I3VY91"/>
<dbReference type="RefSeq" id="WP_155581750.1">
    <property type="nucleotide sequence ID" value="NZ_JBHSTH010000001.1"/>
</dbReference>
<dbReference type="EMBL" id="WNNK01000002">
    <property type="protein sequence ID" value="MUF03350.1"/>
    <property type="molecule type" value="Genomic_DNA"/>
</dbReference>
<protein>
    <submittedName>
        <fullName evidence="1">Uncharacterized protein</fullName>
    </submittedName>
</protein>
<evidence type="ECO:0000313" key="2">
    <source>
        <dbReference type="Proteomes" id="UP000438196"/>
    </source>
</evidence>
<keyword evidence="2" id="KW-1185">Reference proteome</keyword>
<evidence type="ECO:0000313" key="1">
    <source>
        <dbReference type="EMBL" id="MUF03350.1"/>
    </source>
</evidence>